<evidence type="ECO:0000313" key="2">
    <source>
        <dbReference type="Proteomes" id="UP001642260"/>
    </source>
</evidence>
<protein>
    <submittedName>
        <fullName evidence="1">Uncharacterized protein</fullName>
    </submittedName>
</protein>
<gene>
    <name evidence="1" type="ORF">ERUC_LOCUS45090</name>
</gene>
<keyword evidence="2" id="KW-1185">Reference proteome</keyword>
<reference evidence="1 2" key="1">
    <citation type="submission" date="2022-03" db="EMBL/GenBank/DDBJ databases">
        <authorList>
            <person name="Macdonald S."/>
            <person name="Ahmed S."/>
            <person name="Newling K."/>
        </authorList>
    </citation>
    <scope>NUCLEOTIDE SEQUENCE [LARGE SCALE GENOMIC DNA]</scope>
</reference>
<evidence type="ECO:0000313" key="1">
    <source>
        <dbReference type="EMBL" id="CAH8392607.1"/>
    </source>
</evidence>
<dbReference type="EMBL" id="CAKOAT010997446">
    <property type="protein sequence ID" value="CAH8392607.1"/>
    <property type="molecule type" value="Genomic_DNA"/>
</dbReference>
<accession>A0ABC8M8E8</accession>
<organism evidence="1 2">
    <name type="scientific">Eruca vesicaria subsp. sativa</name>
    <name type="common">Garden rocket</name>
    <name type="synonym">Eruca sativa</name>
    <dbReference type="NCBI Taxonomy" id="29727"/>
    <lineage>
        <taxon>Eukaryota</taxon>
        <taxon>Viridiplantae</taxon>
        <taxon>Streptophyta</taxon>
        <taxon>Embryophyta</taxon>
        <taxon>Tracheophyta</taxon>
        <taxon>Spermatophyta</taxon>
        <taxon>Magnoliopsida</taxon>
        <taxon>eudicotyledons</taxon>
        <taxon>Gunneridae</taxon>
        <taxon>Pentapetalae</taxon>
        <taxon>rosids</taxon>
        <taxon>malvids</taxon>
        <taxon>Brassicales</taxon>
        <taxon>Brassicaceae</taxon>
        <taxon>Brassiceae</taxon>
        <taxon>Eruca</taxon>
    </lineage>
</organism>
<dbReference type="Proteomes" id="UP001642260">
    <property type="component" value="Unassembled WGS sequence"/>
</dbReference>
<sequence>MRILDESSSLLVKLNELCSSQESGNGEIATKHGAVELTCSICSKIKIDVRSNAIVVPCLRALAVLIHEVFRKASGPRIVVDLLRDSSFDSDLLDAGFAVVAAAATGNEVVKEISWS</sequence>
<comment type="caution">
    <text evidence="1">The sequence shown here is derived from an EMBL/GenBank/DDBJ whole genome shotgun (WGS) entry which is preliminary data.</text>
</comment>
<name>A0ABC8M8E8_ERUVS</name>
<dbReference type="AlphaFoldDB" id="A0ABC8M8E8"/>
<proteinExistence type="predicted"/>